<dbReference type="SUPFAM" id="SSF89124">
    <property type="entry name" value="Nop domain"/>
    <property type="match status" value="1"/>
</dbReference>
<dbReference type="InterPro" id="IPR002687">
    <property type="entry name" value="Nop_dom"/>
</dbReference>
<evidence type="ECO:0000313" key="2">
    <source>
        <dbReference type="EMBL" id="BAS01854.1"/>
    </source>
</evidence>
<dbReference type="EMBL" id="AB996603">
    <property type="protein sequence ID" value="BAS01854.1"/>
    <property type="molecule type" value="Genomic_DNA"/>
</dbReference>
<protein>
    <submittedName>
        <fullName evidence="2">Nucleolar protein</fullName>
    </submittedName>
</protein>
<geneLocation type="nucleomorph" evidence="2"/>
<organism evidence="2">
    <name type="scientific">Amorphochlora amoebiformis</name>
    <dbReference type="NCBI Taxonomy" id="1561963"/>
    <lineage>
        <taxon>Eukaryota</taxon>
        <taxon>Sar</taxon>
        <taxon>Rhizaria</taxon>
        <taxon>Cercozoa</taxon>
        <taxon>Chlorarachniophyceae</taxon>
        <taxon>Amorphochlora</taxon>
    </lineage>
</organism>
<dbReference type="InterPro" id="IPR042239">
    <property type="entry name" value="Nop_C"/>
</dbReference>
<dbReference type="PROSITE" id="PS51358">
    <property type="entry name" value="NOP"/>
    <property type="match status" value="1"/>
</dbReference>
<sequence length="359" mass="42639">MIILIQNLIGVGIFKLYKNATGRRIKCIKFLYYKCIKSIIKFNNLIIKIPSEELNIGKSSCSYISYNQAKLQKILYRKNKRLSFLPKLHNGLLYCDILAQKYIKNILSKCNNIWQNQNTCHQNTFCLDHYILPKMNLNHYSFFSHKINQEMLINIEILKETLEFHSLFIHKRLEPSYNSLISNNFFKLETLSSFISLTKNKKINNELFKNIFFQVKSSMKFCNYIKKDIIFKIFSMYPNFYQLMGFLSSINYIYIAKGLFNLTKLSSNTLQNMNEVLVYSNIYFNLTKRKKKILYNHYLTKQISMRSKNKVLKLIAFKSNLCGRIDLYNAYRINHFGLNIKGQVFHLIQIENIIHRVES</sequence>
<dbReference type="InterPro" id="IPR036070">
    <property type="entry name" value="Nop_dom_sf"/>
</dbReference>
<name>A0A0H5BR04_9EUKA</name>
<dbReference type="AlphaFoldDB" id="A0A0H5BR04"/>
<evidence type="ECO:0000259" key="1">
    <source>
        <dbReference type="PROSITE" id="PS51358"/>
    </source>
</evidence>
<accession>A0A0H5BR04</accession>
<proteinExistence type="predicted"/>
<dbReference type="Pfam" id="PF01798">
    <property type="entry name" value="Nop"/>
    <property type="match status" value="1"/>
</dbReference>
<keyword evidence="2" id="KW-0542">Nucleomorph</keyword>
<dbReference type="Gene3D" id="1.10.246.90">
    <property type="entry name" value="Nop domain"/>
    <property type="match status" value="1"/>
</dbReference>
<gene>
    <name evidence="2" type="primary">nop56</name>
</gene>
<feature type="domain" description="Nop" evidence="1">
    <location>
        <begin position="236"/>
        <end position="353"/>
    </location>
</feature>
<reference evidence="2" key="1">
    <citation type="journal article" date="2015" name="Genome Biol. Evol.">
        <title>Nucleomorph Genome Sequences of Two Chlorarachniophytes, Amorphochlora amoebiformis and Lotharella vacuolata.</title>
        <authorList>
            <person name="Suzuki S."/>
            <person name="Shirato S."/>
            <person name="Hirakawa Y."/>
            <person name="Ishida K."/>
        </authorList>
    </citation>
    <scope>NUCLEOTIDE SEQUENCE</scope>
    <source>
        <strain evidence="2">CCMP2058</strain>
    </source>
</reference>